<proteinExistence type="predicted"/>
<dbReference type="Proteomes" id="UP001281147">
    <property type="component" value="Unassembled WGS sequence"/>
</dbReference>
<comment type="caution">
    <text evidence="1">The sequence shown here is derived from an EMBL/GenBank/DDBJ whole genome shotgun (WGS) entry which is preliminary data.</text>
</comment>
<sequence length="451" mass="50475">MAETVIKHDGRDYTEDQLYYLTNGIKDYQIVHGSHLKGVQFETASSVPSRPAGASMLPTLFPRSSFQEACELQQAFNELYMRVASDPEWLYSTLEPLMDHDDLFTTLWEICAKVRDAGVVQHTVCAIFRSDYMLHQTPNDEEVSLKQVEMNTFSCAGACHADRIAAMHHHLAKVKAPEASPNMGLSKNTKVIVNLLKAAYETYEAAATSGRANCVLMTVQPFNFNIADERPIDVVYHRAGYEIEEYDEPGKETRLRLEMSRAIKCPDILTHLTGFKSVQQALTQSGAVERCLPPDKAAMVRRTFMPMQILDTTIPGLEARKTALDPKRAANYVLKPNLEGGGHNIYRSNIAGFLSSRPREEWHKYVLVRLIEPPPSTGTIMMPEALYHGAVVSELGVLGTCLWQRRSRAGSEVEIKQNKIAGWTFKTKPMGIDEMSVVKGYGVFDCPLLVD</sequence>
<evidence type="ECO:0000313" key="2">
    <source>
        <dbReference type="Proteomes" id="UP001281147"/>
    </source>
</evidence>
<evidence type="ECO:0000313" key="1">
    <source>
        <dbReference type="EMBL" id="KAK3699703.1"/>
    </source>
</evidence>
<dbReference type="EMBL" id="JAUTXU010000194">
    <property type="protein sequence ID" value="KAK3699703.1"/>
    <property type="molecule type" value="Genomic_DNA"/>
</dbReference>
<gene>
    <name evidence="1" type="ORF">LTR37_016308</name>
</gene>
<name>A0ACC3MN47_9PEZI</name>
<protein>
    <submittedName>
        <fullName evidence="1">Uncharacterized protein</fullName>
    </submittedName>
</protein>
<reference evidence="1" key="1">
    <citation type="submission" date="2023-07" db="EMBL/GenBank/DDBJ databases">
        <title>Black Yeasts Isolated from many extreme environments.</title>
        <authorList>
            <person name="Coleine C."/>
            <person name="Stajich J.E."/>
            <person name="Selbmann L."/>
        </authorList>
    </citation>
    <scope>NUCLEOTIDE SEQUENCE</scope>
    <source>
        <strain evidence="1">CCFEE 5714</strain>
    </source>
</reference>
<accession>A0ACC3MN47</accession>
<keyword evidence="2" id="KW-1185">Reference proteome</keyword>
<organism evidence="1 2">
    <name type="scientific">Vermiconidia calcicola</name>
    <dbReference type="NCBI Taxonomy" id="1690605"/>
    <lineage>
        <taxon>Eukaryota</taxon>
        <taxon>Fungi</taxon>
        <taxon>Dikarya</taxon>
        <taxon>Ascomycota</taxon>
        <taxon>Pezizomycotina</taxon>
        <taxon>Dothideomycetes</taxon>
        <taxon>Dothideomycetidae</taxon>
        <taxon>Mycosphaerellales</taxon>
        <taxon>Extremaceae</taxon>
        <taxon>Vermiconidia</taxon>
    </lineage>
</organism>